<dbReference type="AlphaFoldDB" id="A0A2V3U4B6"/>
<evidence type="ECO:0000256" key="3">
    <source>
        <dbReference type="ARBA" id="ARBA00017562"/>
    </source>
</evidence>
<dbReference type="InterPro" id="IPR001249">
    <property type="entry name" value="AcCoA_biotinCC"/>
</dbReference>
<comment type="function">
    <text evidence="1 9">This protein is a component of the acetyl coenzyme A carboxylase complex; first, biotin carboxylase catalyzes the carboxylation of the carrier protein and then the transcarboxylase transfers the carboxyl group to form malonyl-CoA.</text>
</comment>
<evidence type="ECO:0000256" key="6">
    <source>
        <dbReference type="ARBA" id="ARBA00023098"/>
    </source>
</evidence>
<evidence type="ECO:0000256" key="1">
    <source>
        <dbReference type="ARBA" id="ARBA00003761"/>
    </source>
</evidence>
<evidence type="ECO:0000256" key="5">
    <source>
        <dbReference type="ARBA" id="ARBA00022832"/>
    </source>
</evidence>
<proteinExistence type="predicted"/>
<evidence type="ECO:0000256" key="4">
    <source>
        <dbReference type="ARBA" id="ARBA00022516"/>
    </source>
</evidence>
<dbReference type="PRINTS" id="PR01071">
    <property type="entry name" value="ACOABIOTINCC"/>
</dbReference>
<reference evidence="10 11" key="1">
    <citation type="submission" date="2018-05" db="EMBL/GenBank/DDBJ databases">
        <title>Genomic Encyclopedia of Type Strains, Phase IV (KMG-IV): sequencing the most valuable type-strain genomes for metagenomic binning, comparative biology and taxonomic classification.</title>
        <authorList>
            <person name="Goeker M."/>
        </authorList>
    </citation>
    <scope>NUCLEOTIDE SEQUENCE [LARGE SCALE GENOMIC DNA]</scope>
    <source>
        <strain evidence="10 11">DSM 6462</strain>
    </source>
</reference>
<dbReference type="CDD" id="cd06850">
    <property type="entry name" value="biotinyl_domain"/>
    <property type="match status" value="1"/>
</dbReference>
<name>A0A2V3U4B6_9HYPH</name>
<keyword evidence="6 9" id="KW-0443">Lipid metabolism</keyword>
<protein>
    <recommendedName>
        <fullName evidence="3 9">Biotin carboxyl carrier protein of acetyl-CoA carboxylase</fullName>
    </recommendedName>
</protein>
<keyword evidence="8 9" id="KW-0092">Biotin</keyword>
<dbReference type="SUPFAM" id="SSF51230">
    <property type="entry name" value="Single hybrid motif"/>
    <property type="match status" value="1"/>
</dbReference>
<evidence type="ECO:0000256" key="8">
    <source>
        <dbReference type="ARBA" id="ARBA00023267"/>
    </source>
</evidence>
<gene>
    <name evidence="10" type="ORF">C7450_107130</name>
</gene>
<keyword evidence="7 9" id="KW-0275">Fatty acid biosynthesis</keyword>
<dbReference type="InterPro" id="IPR011053">
    <property type="entry name" value="Single_hybrid_motif"/>
</dbReference>
<evidence type="ECO:0000256" key="7">
    <source>
        <dbReference type="ARBA" id="ARBA00023160"/>
    </source>
</evidence>
<sequence>MHGIFHRASAPGAAPFAEVGSPVEAGQKICIIEAMKTFIGVEAEASGTVLAVLADNGAEVEAGQPLFRIGPQPADVDRV</sequence>
<evidence type="ECO:0000256" key="2">
    <source>
        <dbReference type="ARBA" id="ARBA00005194"/>
    </source>
</evidence>
<accession>A0A2V3U4B6</accession>
<dbReference type="UniPathway" id="UPA00094"/>
<dbReference type="Proteomes" id="UP000248021">
    <property type="component" value="Unassembled WGS sequence"/>
</dbReference>
<dbReference type="GO" id="GO:0009317">
    <property type="term" value="C:acetyl-CoA carboxylase complex"/>
    <property type="evidence" value="ECO:0007669"/>
    <property type="project" value="InterPro"/>
</dbReference>
<dbReference type="PROSITE" id="PS50968">
    <property type="entry name" value="BIOTINYL_LIPOYL"/>
    <property type="match status" value="1"/>
</dbReference>
<dbReference type="InterPro" id="IPR001882">
    <property type="entry name" value="Biotin_BS"/>
</dbReference>
<evidence type="ECO:0000256" key="9">
    <source>
        <dbReference type="RuleBase" id="RU364072"/>
    </source>
</evidence>
<dbReference type="InterPro" id="IPR050709">
    <property type="entry name" value="Biotin_Carboxyl_Carrier/Decarb"/>
</dbReference>
<evidence type="ECO:0000313" key="11">
    <source>
        <dbReference type="Proteomes" id="UP000248021"/>
    </source>
</evidence>
<comment type="caution">
    <text evidence="10">The sequence shown here is derived from an EMBL/GenBank/DDBJ whole genome shotgun (WGS) entry which is preliminary data.</text>
</comment>
<dbReference type="GO" id="GO:0006633">
    <property type="term" value="P:fatty acid biosynthetic process"/>
    <property type="evidence" value="ECO:0007669"/>
    <property type="project" value="UniProtKB-UniPathway"/>
</dbReference>
<organism evidence="10 11">
    <name type="scientific">Chelatococcus asaccharovorans</name>
    <dbReference type="NCBI Taxonomy" id="28210"/>
    <lineage>
        <taxon>Bacteria</taxon>
        <taxon>Pseudomonadati</taxon>
        <taxon>Pseudomonadota</taxon>
        <taxon>Alphaproteobacteria</taxon>
        <taxon>Hyphomicrobiales</taxon>
        <taxon>Chelatococcaceae</taxon>
        <taxon>Chelatococcus</taxon>
    </lineage>
</organism>
<keyword evidence="11" id="KW-1185">Reference proteome</keyword>
<dbReference type="PROSITE" id="PS00188">
    <property type="entry name" value="BIOTIN"/>
    <property type="match status" value="1"/>
</dbReference>
<evidence type="ECO:0000313" key="10">
    <source>
        <dbReference type="EMBL" id="PXW57092.1"/>
    </source>
</evidence>
<dbReference type="PANTHER" id="PTHR45266:SF3">
    <property type="entry name" value="OXALOACETATE DECARBOXYLASE ALPHA CHAIN"/>
    <property type="match status" value="1"/>
</dbReference>
<dbReference type="Gene3D" id="2.40.50.100">
    <property type="match status" value="1"/>
</dbReference>
<dbReference type="PANTHER" id="PTHR45266">
    <property type="entry name" value="OXALOACETATE DECARBOXYLASE ALPHA CHAIN"/>
    <property type="match status" value="1"/>
</dbReference>
<dbReference type="GO" id="GO:0003989">
    <property type="term" value="F:acetyl-CoA carboxylase activity"/>
    <property type="evidence" value="ECO:0007669"/>
    <property type="project" value="InterPro"/>
</dbReference>
<dbReference type="EMBL" id="QJJK01000007">
    <property type="protein sequence ID" value="PXW57092.1"/>
    <property type="molecule type" value="Genomic_DNA"/>
</dbReference>
<keyword evidence="4 9" id="KW-0444">Lipid biosynthesis</keyword>
<dbReference type="InterPro" id="IPR000089">
    <property type="entry name" value="Biotin_lipoyl"/>
</dbReference>
<comment type="pathway">
    <text evidence="2 9">Lipid metabolism; fatty acid biosynthesis.</text>
</comment>
<keyword evidence="5 9" id="KW-0276">Fatty acid metabolism</keyword>
<dbReference type="Pfam" id="PF00364">
    <property type="entry name" value="Biotin_lipoyl"/>
    <property type="match status" value="1"/>
</dbReference>